<dbReference type="AlphaFoldDB" id="A0A6P8HG36"/>
<feature type="transmembrane region" description="Helical" evidence="1">
    <location>
        <begin position="365"/>
        <end position="392"/>
    </location>
</feature>
<protein>
    <submittedName>
        <fullName evidence="3">Phosphatidylinositol N-acetylglucosaminyltransferase subunit Q-like</fullName>
    </submittedName>
</protein>
<dbReference type="Proteomes" id="UP000515163">
    <property type="component" value="Unplaced"/>
</dbReference>
<feature type="transmembrane region" description="Helical" evidence="1">
    <location>
        <begin position="478"/>
        <end position="500"/>
    </location>
</feature>
<keyword evidence="1" id="KW-1133">Transmembrane helix</keyword>
<organism evidence="2 3">
    <name type="scientific">Actinia tenebrosa</name>
    <name type="common">Australian red waratah sea anemone</name>
    <dbReference type="NCBI Taxonomy" id="6105"/>
    <lineage>
        <taxon>Eukaryota</taxon>
        <taxon>Metazoa</taxon>
        <taxon>Cnidaria</taxon>
        <taxon>Anthozoa</taxon>
        <taxon>Hexacorallia</taxon>
        <taxon>Actiniaria</taxon>
        <taxon>Actiniidae</taxon>
        <taxon>Actinia</taxon>
    </lineage>
</organism>
<dbReference type="KEGG" id="aten:116290944"/>
<feature type="transmembrane region" description="Helical" evidence="1">
    <location>
        <begin position="398"/>
        <end position="421"/>
    </location>
</feature>
<dbReference type="Pfam" id="PF05024">
    <property type="entry name" value="Gpi1"/>
    <property type="match status" value="1"/>
</dbReference>
<gene>
    <name evidence="3" type="primary">LOC116290944</name>
</gene>
<keyword evidence="1" id="KW-0812">Transmembrane</keyword>
<dbReference type="GO" id="GO:0005783">
    <property type="term" value="C:endoplasmic reticulum"/>
    <property type="evidence" value="ECO:0007669"/>
    <property type="project" value="TreeGrafter"/>
</dbReference>
<dbReference type="GO" id="GO:0016020">
    <property type="term" value="C:membrane"/>
    <property type="evidence" value="ECO:0007669"/>
    <property type="project" value="InterPro"/>
</dbReference>
<sequence>MYLIFPTHCMACPNGLMVGMKDEKKDILCVVAVVNATKAVPLKSKDLSVIGLWYRSDSITEERRLEEPTSLVLFLRRGERRPMILSRSEEAIIILYDQPSTSLITIHPLNLRSNASQDEDNLAGQSKDQALLPLPDNNTDSCIEEIINYINMIPDPEIQSSIQTTRNHLIQDFLSIFLYWLLLLPNFLFGFIASISRFLLLTMSHAIFKSKVARFLSLSVLFKQFSLRLKQIATVDKQMIPQASSYMIHDKQEPKNLKKYLHEKQRTFIIKGNLITIIVLDVILGVVIVMWLTSTNIVADMASYLLESTENGAQLLTQLIQWLMGVPAGLKLDKTLTSFLGKFFLYHIYLWQIYLKIIQPYLQTLLWTCILSGCLGMTFLISLASDVLSLLTLHIYCFYVYAARLYSLQVYTLLSLARLFTGKKWNILRSRVDSLPHDVDRLFVGTLLFTVLLFLLPTTALFYVVFTSLRLLVYVIKYLLSCATHLMNKIPLFGLLLLFFQPSLLPGGLQLEILENFSDQPQPPTDFVQPSPPLPSPVSVLYLKLTNKPLFIAQLRDWSIDAEHETDDVQDTWGTFVGKLLRGHLVYPWINRN</sequence>
<accession>A0A6P8HG36</accession>
<evidence type="ECO:0000256" key="1">
    <source>
        <dbReference type="SAM" id="Phobius"/>
    </source>
</evidence>
<dbReference type="GO" id="GO:0006506">
    <property type="term" value="P:GPI anchor biosynthetic process"/>
    <property type="evidence" value="ECO:0007669"/>
    <property type="project" value="InterPro"/>
</dbReference>
<dbReference type="PANTHER" id="PTHR21329">
    <property type="entry name" value="PHOSPHATIDYLINOSITOL N-ACETYLGLUCOSAMINYLTRANSFERASE SUBUNIT Q-RELATED"/>
    <property type="match status" value="1"/>
</dbReference>
<dbReference type="GeneID" id="116290944"/>
<dbReference type="PANTHER" id="PTHR21329:SF3">
    <property type="entry name" value="PHOSPHATIDYLINOSITOL N-ACETYLGLUCOSAMINYLTRANSFERASE SUBUNIT Q"/>
    <property type="match status" value="1"/>
</dbReference>
<proteinExistence type="predicted"/>
<name>A0A6P8HG36_ACTTE</name>
<dbReference type="InParanoid" id="A0A6P8HG36"/>
<keyword evidence="2" id="KW-1185">Reference proteome</keyword>
<dbReference type="OrthoDB" id="70250at2759"/>
<keyword evidence="1" id="KW-0472">Membrane</keyword>
<evidence type="ECO:0000313" key="3">
    <source>
        <dbReference type="RefSeq" id="XP_031553928.1"/>
    </source>
</evidence>
<dbReference type="RefSeq" id="XP_031553928.1">
    <property type="nucleotide sequence ID" value="XM_031698068.1"/>
</dbReference>
<dbReference type="InterPro" id="IPR007720">
    <property type="entry name" value="PigQ/GPI1"/>
</dbReference>
<feature type="transmembrane region" description="Helical" evidence="1">
    <location>
        <begin position="177"/>
        <end position="200"/>
    </location>
</feature>
<feature type="transmembrane region" description="Helical" evidence="1">
    <location>
        <begin position="442"/>
        <end position="466"/>
    </location>
</feature>
<feature type="transmembrane region" description="Helical" evidence="1">
    <location>
        <begin position="268"/>
        <end position="292"/>
    </location>
</feature>
<reference evidence="3" key="1">
    <citation type="submission" date="2025-08" db="UniProtKB">
        <authorList>
            <consortium name="RefSeq"/>
        </authorList>
    </citation>
    <scope>IDENTIFICATION</scope>
    <source>
        <tissue evidence="3">Tentacle</tissue>
    </source>
</reference>
<evidence type="ECO:0000313" key="2">
    <source>
        <dbReference type="Proteomes" id="UP000515163"/>
    </source>
</evidence>